<reference evidence="1" key="1">
    <citation type="journal article" date="2021" name="PeerJ">
        <title>Extensive microbial diversity within the chicken gut microbiome revealed by metagenomics and culture.</title>
        <authorList>
            <person name="Gilroy R."/>
            <person name="Ravi A."/>
            <person name="Getino M."/>
            <person name="Pursley I."/>
            <person name="Horton D.L."/>
            <person name="Alikhan N.F."/>
            <person name="Baker D."/>
            <person name="Gharbi K."/>
            <person name="Hall N."/>
            <person name="Watson M."/>
            <person name="Adriaenssens E.M."/>
            <person name="Foster-Nyarko E."/>
            <person name="Jarju S."/>
            <person name="Secka A."/>
            <person name="Antonio M."/>
            <person name="Oren A."/>
            <person name="Chaudhuri R.R."/>
            <person name="La Ragione R."/>
            <person name="Hildebrand F."/>
            <person name="Pallen M.J."/>
        </authorList>
    </citation>
    <scope>NUCLEOTIDE SEQUENCE</scope>
    <source>
        <strain evidence="1">ChiBcec2-3848</strain>
    </source>
</reference>
<organism evidence="1 2">
    <name type="scientific">Candidatus Blautia merdavium</name>
    <dbReference type="NCBI Taxonomy" id="2838494"/>
    <lineage>
        <taxon>Bacteria</taxon>
        <taxon>Bacillati</taxon>
        <taxon>Bacillota</taxon>
        <taxon>Clostridia</taxon>
        <taxon>Lachnospirales</taxon>
        <taxon>Lachnospiraceae</taxon>
        <taxon>Blautia</taxon>
    </lineage>
</organism>
<reference evidence="1" key="2">
    <citation type="submission" date="2021-04" db="EMBL/GenBank/DDBJ databases">
        <authorList>
            <person name="Gilroy R."/>
        </authorList>
    </citation>
    <scope>NUCLEOTIDE SEQUENCE</scope>
    <source>
        <strain evidence="1">ChiBcec2-3848</strain>
    </source>
</reference>
<dbReference type="Proteomes" id="UP000823886">
    <property type="component" value="Unassembled WGS sequence"/>
</dbReference>
<evidence type="ECO:0000313" key="2">
    <source>
        <dbReference type="Proteomes" id="UP000823886"/>
    </source>
</evidence>
<accession>A0A9D2TCM2</accession>
<gene>
    <name evidence="1" type="ORF">H9753_11200</name>
</gene>
<evidence type="ECO:0000313" key="1">
    <source>
        <dbReference type="EMBL" id="HJC64166.1"/>
    </source>
</evidence>
<proteinExistence type="predicted"/>
<name>A0A9D2TCM2_9FIRM</name>
<dbReference type="EMBL" id="DWVZ01000150">
    <property type="protein sequence ID" value="HJC64166.1"/>
    <property type="molecule type" value="Genomic_DNA"/>
</dbReference>
<sequence length="325" mass="38046">MRKTGILFQGLQVWEREPAARLEEEGSYGGVRLPVQDGGFLDVTYFILYAMCQNVRCREKIRDMKKEWRIYLEQNARRSIYQGEYFWGSLGYEEYPCAQAILGMLEDIRGREDERCEKAWISFWYLLHCGFREDCRFLDGKAEIPFVQICENARNYKNWQFMGISQICIVLLEAENRGILVRPDEKYRLLCRCAGEGNQLWESTGEEVGTGLLPGERKEHQKEFRKILESTVQYPDRIFSGVREKEEEKFESYLQTLFRMGGIDRNVIAGEVLSTEKVGEMIEAGKFQGKEDLEPYLYSLAILLLSQYVKKCLNKLKAMEKGEKR</sequence>
<dbReference type="AlphaFoldDB" id="A0A9D2TCM2"/>
<comment type="caution">
    <text evidence="1">The sequence shown here is derived from an EMBL/GenBank/DDBJ whole genome shotgun (WGS) entry which is preliminary data.</text>
</comment>
<protein>
    <submittedName>
        <fullName evidence="1">Uncharacterized protein</fullName>
    </submittedName>
</protein>